<sequence length="62" mass="7070">LSYATSQTRGISQSQQTKLNLSHLLQQSDEQRLIELLKPFMLQMLPGLISGLEHIKMDSPIY</sequence>
<evidence type="ECO:0000313" key="1">
    <source>
        <dbReference type="EMBL" id="MBF4102778.1"/>
    </source>
</evidence>
<dbReference type="EMBL" id="JADION010000028">
    <property type="protein sequence ID" value="MBF4102778.1"/>
    <property type="molecule type" value="Genomic_DNA"/>
</dbReference>
<dbReference type="AlphaFoldDB" id="A0A930UWF3"/>
<gene>
    <name evidence="1" type="ORF">INT80_09925</name>
</gene>
<reference evidence="1" key="1">
    <citation type="submission" date="2020-11" db="EMBL/GenBank/DDBJ databases">
        <title>Gallibacterium anatis 1637, full genome, WGS.</title>
        <authorList>
            <person name="Laishevtcev A.I."/>
            <person name="Yakimova E.A."/>
            <person name="Petkovich D."/>
            <person name="Stepanova T.V."/>
            <person name="Kalendr R.S."/>
            <person name="Rubalsky E.O."/>
            <person name="Zulkarneev E.R."/>
            <person name="Aleshkin A.V."/>
        </authorList>
    </citation>
    <scope>NUCLEOTIDE SEQUENCE</scope>
    <source>
        <strain evidence="1">1637</strain>
    </source>
</reference>
<accession>A0A930UWF3</accession>
<proteinExistence type="predicted"/>
<comment type="caution">
    <text evidence="1">The sequence shown here is derived from an EMBL/GenBank/DDBJ whole genome shotgun (WGS) entry which is preliminary data.</text>
</comment>
<feature type="non-terminal residue" evidence="1">
    <location>
        <position position="1"/>
    </location>
</feature>
<name>A0A930UWF3_9PAST</name>
<protein>
    <submittedName>
        <fullName evidence="1">Uncharacterized protein</fullName>
    </submittedName>
</protein>
<organism evidence="1">
    <name type="scientific">Gallibacterium anatis</name>
    <dbReference type="NCBI Taxonomy" id="750"/>
    <lineage>
        <taxon>Bacteria</taxon>
        <taxon>Pseudomonadati</taxon>
        <taxon>Pseudomonadota</taxon>
        <taxon>Gammaproteobacteria</taxon>
        <taxon>Pasteurellales</taxon>
        <taxon>Pasteurellaceae</taxon>
        <taxon>Gallibacterium</taxon>
    </lineage>
</organism>